<keyword evidence="12" id="KW-1185">Reference proteome</keyword>
<dbReference type="SUPFAM" id="SSF140996">
    <property type="entry name" value="Hermes dimerisation domain"/>
    <property type="match status" value="1"/>
</dbReference>
<feature type="compositionally biased region" description="Acidic residues" evidence="9">
    <location>
        <begin position="257"/>
        <end position="267"/>
    </location>
</feature>
<evidence type="ECO:0000256" key="4">
    <source>
        <dbReference type="ARBA" id="ARBA00022833"/>
    </source>
</evidence>
<dbReference type="PANTHER" id="PTHR46481:SF10">
    <property type="entry name" value="ZINC FINGER BED DOMAIN-CONTAINING PROTEIN 39"/>
    <property type="match status" value="1"/>
</dbReference>
<evidence type="ECO:0000256" key="2">
    <source>
        <dbReference type="ARBA" id="ARBA00022723"/>
    </source>
</evidence>
<evidence type="ECO:0000313" key="11">
    <source>
        <dbReference type="EMBL" id="CAK6977815.1"/>
    </source>
</evidence>
<dbReference type="Pfam" id="PF02892">
    <property type="entry name" value="zf-BED"/>
    <property type="match status" value="1"/>
</dbReference>
<proteinExistence type="predicted"/>
<evidence type="ECO:0000256" key="3">
    <source>
        <dbReference type="ARBA" id="ARBA00022771"/>
    </source>
</evidence>
<comment type="subcellular location">
    <subcellularLocation>
        <location evidence="1">Nucleus</location>
    </subcellularLocation>
</comment>
<protein>
    <submittedName>
        <fullName evidence="11">Uncharacterized protein LOC122846592</fullName>
    </submittedName>
</protein>
<feature type="compositionally biased region" description="Acidic residues" evidence="9">
    <location>
        <begin position="274"/>
        <end position="287"/>
    </location>
</feature>
<dbReference type="SUPFAM" id="SSF53098">
    <property type="entry name" value="Ribonuclease H-like"/>
    <property type="match status" value="1"/>
</dbReference>
<evidence type="ECO:0000256" key="5">
    <source>
        <dbReference type="ARBA" id="ARBA00023015"/>
    </source>
</evidence>
<organism evidence="11 12">
    <name type="scientific">Scomber scombrus</name>
    <name type="common">Atlantic mackerel</name>
    <name type="synonym">Scomber vernalis</name>
    <dbReference type="NCBI Taxonomy" id="13677"/>
    <lineage>
        <taxon>Eukaryota</taxon>
        <taxon>Metazoa</taxon>
        <taxon>Chordata</taxon>
        <taxon>Craniata</taxon>
        <taxon>Vertebrata</taxon>
        <taxon>Euteleostomi</taxon>
        <taxon>Actinopterygii</taxon>
        <taxon>Neopterygii</taxon>
        <taxon>Teleostei</taxon>
        <taxon>Neoteleostei</taxon>
        <taxon>Acanthomorphata</taxon>
        <taxon>Pelagiaria</taxon>
        <taxon>Scombriformes</taxon>
        <taxon>Scombridae</taxon>
        <taxon>Scomber</taxon>
    </lineage>
</organism>
<comment type="caution">
    <text evidence="11">The sequence shown here is derived from an EMBL/GenBank/DDBJ whole genome shotgun (WGS) entry which is preliminary data.</text>
</comment>
<evidence type="ECO:0000256" key="9">
    <source>
        <dbReference type="SAM" id="MobiDB-lite"/>
    </source>
</evidence>
<feature type="domain" description="BED-type" evidence="10">
    <location>
        <begin position="2"/>
        <end position="62"/>
    </location>
</feature>
<feature type="non-terminal residue" evidence="11">
    <location>
        <position position="287"/>
    </location>
</feature>
<gene>
    <name evidence="11" type="ORF">FSCOSCO3_A000240</name>
</gene>
<feature type="region of interest" description="Disordered" evidence="9">
    <location>
        <begin position="251"/>
        <end position="287"/>
    </location>
</feature>
<keyword evidence="2" id="KW-0479">Metal-binding</keyword>
<keyword evidence="5" id="KW-0805">Transcription regulation</keyword>
<evidence type="ECO:0000259" key="10">
    <source>
        <dbReference type="PROSITE" id="PS50808"/>
    </source>
</evidence>
<dbReference type="GO" id="GO:0003677">
    <property type="term" value="F:DNA binding"/>
    <property type="evidence" value="ECO:0007669"/>
    <property type="project" value="InterPro"/>
</dbReference>
<dbReference type="GO" id="GO:0005634">
    <property type="term" value="C:nucleus"/>
    <property type="evidence" value="ECO:0007669"/>
    <property type="project" value="UniProtKB-SubCell"/>
</dbReference>
<dbReference type="GO" id="GO:0008270">
    <property type="term" value="F:zinc ion binding"/>
    <property type="evidence" value="ECO:0007669"/>
    <property type="project" value="UniProtKB-KW"/>
</dbReference>
<evidence type="ECO:0000313" key="12">
    <source>
        <dbReference type="Proteomes" id="UP001314229"/>
    </source>
</evidence>
<dbReference type="InterPro" id="IPR052035">
    <property type="entry name" value="ZnF_BED_domain_contain"/>
</dbReference>
<evidence type="ECO:0000256" key="7">
    <source>
        <dbReference type="ARBA" id="ARBA00023242"/>
    </source>
</evidence>
<sequence length="287" mass="33086">MSANSAIIKFGFTLHKEFIQGGKRKHSAVCKFCKLLLTETAGTTSNFYRHLERKHRDRFLDYKAGQQTDATQPTISSFAQKVQLYSLQSPRQQAISEAIVKDLIIGCCLPLSLVENEHFRHFLETVDSKYTPISRRTITEKYIPVLVKQVKETVLEKLKKKSTVSLTTDIWSDRRLRSFLGVTAHLCSKSKDCYALESFLLDCRRFPGKHSGERIFSAFEEITEEYGIRQKISYIVTDNAANMKCAFKVRMPQQQSDDSESEEENLDDEHLWEDMNPVEDTEPPWLS</sequence>
<accession>A0AAV1Q320</accession>
<dbReference type="InterPro" id="IPR012337">
    <property type="entry name" value="RNaseH-like_sf"/>
</dbReference>
<keyword evidence="7" id="KW-0539">Nucleus</keyword>
<evidence type="ECO:0000256" key="6">
    <source>
        <dbReference type="ARBA" id="ARBA00023163"/>
    </source>
</evidence>
<evidence type="ECO:0000256" key="1">
    <source>
        <dbReference type="ARBA" id="ARBA00004123"/>
    </source>
</evidence>
<dbReference type="Proteomes" id="UP001314229">
    <property type="component" value="Unassembled WGS sequence"/>
</dbReference>
<keyword evidence="3 8" id="KW-0863">Zinc-finger</keyword>
<keyword evidence="6" id="KW-0804">Transcription</keyword>
<reference evidence="11 12" key="1">
    <citation type="submission" date="2024-01" db="EMBL/GenBank/DDBJ databases">
        <authorList>
            <person name="Alioto T."/>
            <person name="Alioto T."/>
            <person name="Gomez Garrido J."/>
        </authorList>
    </citation>
    <scope>NUCLEOTIDE SEQUENCE [LARGE SCALE GENOMIC DNA]</scope>
</reference>
<dbReference type="AlphaFoldDB" id="A0AAV1Q320"/>
<keyword evidence="4" id="KW-0862">Zinc</keyword>
<evidence type="ECO:0000256" key="8">
    <source>
        <dbReference type="PROSITE-ProRule" id="PRU00027"/>
    </source>
</evidence>
<dbReference type="PANTHER" id="PTHR46481">
    <property type="entry name" value="ZINC FINGER BED DOMAIN-CONTAINING PROTEIN 4"/>
    <property type="match status" value="1"/>
</dbReference>
<dbReference type="PROSITE" id="PS50808">
    <property type="entry name" value="ZF_BED"/>
    <property type="match status" value="1"/>
</dbReference>
<dbReference type="EMBL" id="CAWUFR010000435">
    <property type="protein sequence ID" value="CAK6977815.1"/>
    <property type="molecule type" value="Genomic_DNA"/>
</dbReference>
<name>A0AAV1Q320_SCOSC</name>
<dbReference type="InterPro" id="IPR003656">
    <property type="entry name" value="Znf_BED"/>
</dbReference>